<keyword evidence="3" id="KW-0472">Membrane</keyword>
<sequence length="777" mass="85010">MSLSRPLAAAAAATVPDELHLEIMVRLPALPQALARASAVCPEWRRVVRDAAFLRRHRELHGGVPATAGFFHNTVVFGGAPGGARFVCAGAGPLALSVPPSVSRQGVPCCHTHVNPGDAWTVLDCRGGRVLLGCCRFSCYFLVYNPITGKRCLVKAASHKRLHLHHSIRCNATLICDDDDADADGPFRVAAVYTTVTDGGRLFGAAFLSRTGRWTTAPQVFVDLPRGIDLRGEPSAVVGSTAYLSAYSYLVLAFDVEHWTMATFQRPPRCGNARLMKTRGDGVLGLVGALELTVRLWAREAGGWVLRSTVELSDMGLLRDLPSAPLPSSDARFPLLPPVKIIGVAEEGDAVFLWTMLGIFMFCPGSMELKKVCEETRDIEMVHPYASFYVPTRNSRSCSRHGGSREQRPLRRDAVRGLLRHVAELAAASGGGGAAVVDVGRAAFAAMASLLFGALFSAGIDAATSCRFRDAAREFALLTMTPNVSEFFPVVAMADLQGLRRRTARHITWMYQLIDGHVERRMRGRETAGGCGAAHGEKEKDLLDVMLDMSEKEEQNDDSSLTMNRGVIRAFMADLLMAGSETSSAVIEWAMAELLQNPQTMTKLQEELKKVIGSKTCIDEEDIDQLPYLQAVIKETHRLHPAIPLLMYKAAVPVEIQGYKIPKETTVIVNTWAIHQNSEVWIEPDKFIPERFLQKEISLSSGSTNMELIPFSAGRRFCLGYPVANRMLHVMLASLVHQFQWTLPEVVKKNGGVDMAEKFGITLSMATPLHAIAKNIV</sequence>
<reference evidence="7" key="2">
    <citation type="submission" date="2008-12" db="EMBL/GenBank/DDBJ databases">
        <title>Improved gene annotation of the rice (Oryza sativa) genomes.</title>
        <authorList>
            <person name="Wang J."/>
            <person name="Li R."/>
            <person name="Fan W."/>
            <person name="Huang Q."/>
            <person name="Zhang J."/>
            <person name="Zhou Y."/>
            <person name="Hu Y."/>
            <person name="Zi S."/>
            <person name="Li J."/>
            <person name="Ni P."/>
            <person name="Zheng H."/>
            <person name="Zhang Y."/>
            <person name="Zhao M."/>
            <person name="Hao Q."/>
            <person name="McDermott J."/>
            <person name="Samudrala R."/>
            <person name="Kristiansen K."/>
            <person name="Wong G.K.-S."/>
        </authorList>
    </citation>
    <scope>NUCLEOTIDE SEQUENCE</scope>
</reference>
<keyword evidence="4" id="KW-0408">Iron</keyword>
<evidence type="ECO:0000256" key="3">
    <source>
        <dbReference type="ARBA" id="ARBA00022989"/>
    </source>
</evidence>
<dbReference type="EMBL" id="CM000147">
    <property type="protein sequence ID" value="EEE50566.1"/>
    <property type="molecule type" value="Genomic_DNA"/>
</dbReference>
<feature type="binding site" description="axial binding residue" evidence="4">
    <location>
        <position position="718"/>
    </location>
    <ligand>
        <name>heme</name>
        <dbReference type="ChEBI" id="CHEBI:30413"/>
    </ligand>
    <ligandPart>
        <name>Fe</name>
        <dbReference type="ChEBI" id="CHEBI:18248"/>
    </ligandPart>
</feature>
<dbReference type="GO" id="GO:0016705">
    <property type="term" value="F:oxidoreductase activity, acting on paired donors, with incorporation or reduction of molecular oxygen"/>
    <property type="evidence" value="ECO:0007669"/>
    <property type="project" value="InterPro"/>
</dbReference>
<dbReference type="HOGENOM" id="CLU_017945_2_2_1"/>
<dbReference type="GO" id="GO:0004497">
    <property type="term" value="F:monooxygenase activity"/>
    <property type="evidence" value="ECO:0007669"/>
    <property type="project" value="InterPro"/>
</dbReference>
<dbReference type="InterPro" id="IPR017972">
    <property type="entry name" value="Cyt_P450_CS"/>
</dbReference>
<dbReference type="InterPro" id="IPR001810">
    <property type="entry name" value="F-box_dom"/>
</dbReference>
<protein>
    <submittedName>
        <fullName evidence="7">Uncharacterized protein</fullName>
    </submittedName>
</protein>
<dbReference type="Gene3D" id="1.20.1280.50">
    <property type="match status" value="1"/>
</dbReference>
<feature type="domain" description="F-box protein AT5G49610-like beta-propeller" evidence="6">
    <location>
        <begin position="122"/>
        <end position="392"/>
    </location>
</feature>
<dbReference type="InterPro" id="IPR002401">
    <property type="entry name" value="Cyt_P450_E_grp-I"/>
</dbReference>
<dbReference type="PROSITE" id="PS00086">
    <property type="entry name" value="CYTOCHROME_P450"/>
    <property type="match status" value="1"/>
</dbReference>
<dbReference type="GO" id="GO:0005506">
    <property type="term" value="F:iron ion binding"/>
    <property type="evidence" value="ECO:0007669"/>
    <property type="project" value="InterPro"/>
</dbReference>
<keyword evidence="4" id="KW-0349">Heme</keyword>
<dbReference type="SUPFAM" id="SSF48264">
    <property type="entry name" value="Cytochrome P450"/>
    <property type="match status" value="1"/>
</dbReference>
<evidence type="ECO:0000313" key="7">
    <source>
        <dbReference type="EMBL" id="EEE50566.1"/>
    </source>
</evidence>
<evidence type="ECO:0000259" key="5">
    <source>
        <dbReference type="Pfam" id="PF12937"/>
    </source>
</evidence>
<dbReference type="FunFam" id="1.10.630.10:FF:000450">
    <property type="entry name" value="Os10g0171300 protein"/>
    <property type="match status" value="1"/>
</dbReference>
<feature type="domain" description="F-box" evidence="5">
    <location>
        <begin position="14"/>
        <end position="56"/>
    </location>
</feature>
<keyword evidence="4" id="KW-0479">Metal-binding</keyword>
<evidence type="ECO:0000256" key="1">
    <source>
        <dbReference type="ARBA" id="ARBA00010617"/>
    </source>
</evidence>
<proteinExistence type="inferred from homology"/>
<dbReference type="InterPro" id="IPR056594">
    <property type="entry name" value="AT5G49610-like_b-prop"/>
</dbReference>
<dbReference type="PRINTS" id="PR00463">
    <property type="entry name" value="EP450I"/>
</dbReference>
<evidence type="ECO:0000256" key="2">
    <source>
        <dbReference type="ARBA" id="ARBA00022692"/>
    </source>
</evidence>
<reference evidence="7" key="1">
    <citation type="journal article" date="2005" name="PLoS Biol.">
        <title>The genomes of Oryza sativa: a history of duplications.</title>
        <authorList>
            <person name="Yu J."/>
            <person name="Wang J."/>
            <person name="Lin W."/>
            <person name="Li S."/>
            <person name="Li H."/>
            <person name="Zhou J."/>
            <person name="Ni P."/>
            <person name="Dong W."/>
            <person name="Hu S."/>
            <person name="Zeng C."/>
            <person name="Zhang J."/>
            <person name="Zhang Y."/>
            <person name="Li R."/>
            <person name="Xu Z."/>
            <person name="Li S."/>
            <person name="Li X."/>
            <person name="Zheng H."/>
            <person name="Cong L."/>
            <person name="Lin L."/>
            <person name="Yin J."/>
            <person name="Geng J."/>
            <person name="Li G."/>
            <person name="Shi J."/>
            <person name="Liu J."/>
            <person name="Lv H."/>
            <person name="Li J."/>
            <person name="Wang J."/>
            <person name="Deng Y."/>
            <person name="Ran L."/>
            <person name="Shi X."/>
            <person name="Wang X."/>
            <person name="Wu Q."/>
            <person name="Li C."/>
            <person name="Ren X."/>
            <person name="Wang J."/>
            <person name="Wang X."/>
            <person name="Li D."/>
            <person name="Liu D."/>
            <person name="Zhang X."/>
            <person name="Ji Z."/>
            <person name="Zhao W."/>
            <person name="Sun Y."/>
            <person name="Zhang Z."/>
            <person name="Bao J."/>
            <person name="Han Y."/>
            <person name="Dong L."/>
            <person name="Ji J."/>
            <person name="Chen P."/>
            <person name="Wu S."/>
            <person name="Liu J."/>
            <person name="Xiao Y."/>
            <person name="Bu D."/>
            <person name="Tan J."/>
            <person name="Yang L."/>
            <person name="Ye C."/>
            <person name="Zhang J."/>
            <person name="Xu J."/>
            <person name="Zhou Y."/>
            <person name="Yu Y."/>
            <person name="Zhang B."/>
            <person name="Zhuang S."/>
            <person name="Wei H."/>
            <person name="Liu B."/>
            <person name="Lei M."/>
            <person name="Yu H."/>
            <person name="Li Y."/>
            <person name="Xu H."/>
            <person name="Wei S."/>
            <person name="He X."/>
            <person name="Fang L."/>
            <person name="Zhang Z."/>
            <person name="Zhang Y."/>
            <person name="Huang X."/>
            <person name="Su Z."/>
            <person name="Tong W."/>
            <person name="Li J."/>
            <person name="Tong Z."/>
            <person name="Li S."/>
            <person name="Ye J."/>
            <person name="Wang L."/>
            <person name="Fang L."/>
            <person name="Lei T."/>
            <person name="Chen C."/>
            <person name="Chen H."/>
            <person name="Xu Z."/>
            <person name="Li H."/>
            <person name="Huang H."/>
            <person name="Zhang F."/>
            <person name="Xu H."/>
            <person name="Li N."/>
            <person name="Zhao C."/>
            <person name="Li S."/>
            <person name="Dong L."/>
            <person name="Huang Y."/>
            <person name="Li L."/>
            <person name="Xi Y."/>
            <person name="Qi Q."/>
            <person name="Li W."/>
            <person name="Zhang B."/>
            <person name="Hu W."/>
            <person name="Zhang Y."/>
            <person name="Tian X."/>
            <person name="Jiao Y."/>
            <person name="Liang X."/>
            <person name="Jin J."/>
            <person name="Gao L."/>
            <person name="Zheng W."/>
            <person name="Hao B."/>
            <person name="Liu S."/>
            <person name="Wang W."/>
            <person name="Yuan L."/>
            <person name="Cao M."/>
            <person name="McDermott J."/>
            <person name="Samudrala R."/>
            <person name="Wang J."/>
            <person name="Wong G.K."/>
            <person name="Yang H."/>
        </authorList>
    </citation>
    <scope>NUCLEOTIDE SEQUENCE [LARGE SCALE GENOMIC DNA]</scope>
</reference>
<organism evidence="7">
    <name type="scientific">Oryza sativa subsp. japonica</name>
    <name type="common">Rice</name>
    <dbReference type="NCBI Taxonomy" id="39947"/>
    <lineage>
        <taxon>Eukaryota</taxon>
        <taxon>Viridiplantae</taxon>
        <taxon>Streptophyta</taxon>
        <taxon>Embryophyta</taxon>
        <taxon>Tracheophyta</taxon>
        <taxon>Spermatophyta</taxon>
        <taxon>Magnoliopsida</taxon>
        <taxon>Liliopsida</taxon>
        <taxon>Poales</taxon>
        <taxon>Poaceae</taxon>
        <taxon>BOP clade</taxon>
        <taxon>Oryzoideae</taxon>
        <taxon>Oryzeae</taxon>
        <taxon>Oryzinae</taxon>
        <taxon>Oryza</taxon>
        <taxon>Oryza sativa</taxon>
    </lineage>
</organism>
<comment type="cofactor">
    <cofactor evidence="4">
        <name>heme</name>
        <dbReference type="ChEBI" id="CHEBI:30413"/>
    </cofactor>
</comment>
<dbReference type="Gene3D" id="1.10.630.10">
    <property type="entry name" value="Cytochrome P450"/>
    <property type="match status" value="1"/>
</dbReference>
<dbReference type="PANTHER" id="PTHR47950">
    <property type="entry name" value="CYTOCHROME P450, FAMILY 76, SUBFAMILY C, POLYPEPTIDE 5-RELATED"/>
    <property type="match status" value="1"/>
</dbReference>
<dbReference type="PRINTS" id="PR00385">
    <property type="entry name" value="P450"/>
</dbReference>
<evidence type="ECO:0000256" key="4">
    <source>
        <dbReference type="PIRSR" id="PIRSR602401-1"/>
    </source>
</evidence>
<gene>
    <name evidence="7" type="ORF">OsJ_30708</name>
</gene>
<dbReference type="GO" id="GO:0020037">
    <property type="term" value="F:heme binding"/>
    <property type="evidence" value="ECO:0007669"/>
    <property type="project" value="InterPro"/>
</dbReference>
<dbReference type="InterPro" id="IPR036396">
    <property type="entry name" value="Cyt_P450_sf"/>
</dbReference>
<dbReference type="PANTHER" id="PTHR47950:SF7">
    <property type="entry name" value="OS12G0196700 PROTEIN"/>
    <property type="match status" value="1"/>
</dbReference>
<comment type="similarity">
    <text evidence="1">Belongs to the cytochrome P450 family.</text>
</comment>
<dbReference type="Pfam" id="PF12937">
    <property type="entry name" value="F-box-like"/>
    <property type="match status" value="1"/>
</dbReference>
<keyword evidence="2" id="KW-0812">Transmembrane</keyword>
<dbReference type="AlphaFoldDB" id="B9G7I1"/>
<dbReference type="InterPro" id="IPR001128">
    <property type="entry name" value="Cyt_P450"/>
</dbReference>
<evidence type="ECO:0000259" key="6">
    <source>
        <dbReference type="Pfam" id="PF23635"/>
    </source>
</evidence>
<name>B9G7I1_ORYSJ</name>
<keyword evidence="3" id="KW-1133">Transmembrane helix</keyword>
<dbReference type="Pfam" id="PF23635">
    <property type="entry name" value="Beta-prop_AT5G49610-like"/>
    <property type="match status" value="1"/>
</dbReference>
<dbReference type="InterPro" id="IPR036047">
    <property type="entry name" value="F-box-like_dom_sf"/>
</dbReference>
<dbReference type="Pfam" id="PF00067">
    <property type="entry name" value="p450"/>
    <property type="match status" value="1"/>
</dbReference>
<accession>B9G7I1</accession>
<dbReference type="Proteomes" id="UP000007752">
    <property type="component" value="Chromosome 10"/>
</dbReference>
<dbReference type="SUPFAM" id="SSF81383">
    <property type="entry name" value="F-box domain"/>
    <property type="match status" value="1"/>
</dbReference>